<dbReference type="InterPro" id="IPR020846">
    <property type="entry name" value="MFS_dom"/>
</dbReference>
<dbReference type="PRINTS" id="PR01036">
    <property type="entry name" value="TCRTETB"/>
</dbReference>
<keyword evidence="6 8" id="KW-1133">Transmembrane helix</keyword>
<feature type="transmembrane region" description="Helical" evidence="8">
    <location>
        <begin position="227"/>
        <end position="252"/>
    </location>
</feature>
<evidence type="ECO:0000313" key="10">
    <source>
        <dbReference type="EMBL" id="MDQ0149310.1"/>
    </source>
</evidence>
<dbReference type="PANTHER" id="PTHR42718:SF9">
    <property type="entry name" value="MAJOR FACILITATOR SUPERFAMILY MULTIDRUG TRANSPORTER MFSC"/>
    <property type="match status" value="1"/>
</dbReference>
<feature type="transmembrane region" description="Helical" evidence="8">
    <location>
        <begin position="20"/>
        <end position="43"/>
    </location>
</feature>
<dbReference type="InterPro" id="IPR036259">
    <property type="entry name" value="MFS_trans_sf"/>
</dbReference>
<feature type="transmembrane region" description="Helical" evidence="8">
    <location>
        <begin position="110"/>
        <end position="131"/>
    </location>
</feature>
<feature type="transmembrane region" description="Helical" evidence="8">
    <location>
        <begin position="86"/>
        <end position="104"/>
    </location>
</feature>
<feature type="transmembrane region" description="Helical" evidence="8">
    <location>
        <begin position="55"/>
        <end position="74"/>
    </location>
</feature>
<evidence type="ECO:0000313" key="11">
    <source>
        <dbReference type="Proteomes" id="UP001228504"/>
    </source>
</evidence>
<dbReference type="InterPro" id="IPR011701">
    <property type="entry name" value="MFS"/>
</dbReference>
<feature type="transmembrane region" description="Helical" evidence="8">
    <location>
        <begin position="203"/>
        <end position="221"/>
    </location>
</feature>
<feature type="transmembrane region" description="Helical" evidence="8">
    <location>
        <begin position="143"/>
        <end position="166"/>
    </location>
</feature>
<dbReference type="PANTHER" id="PTHR42718">
    <property type="entry name" value="MAJOR FACILITATOR SUPERFAMILY MULTIDRUG TRANSPORTER MFSC"/>
    <property type="match status" value="1"/>
</dbReference>
<dbReference type="Pfam" id="PF07690">
    <property type="entry name" value="MFS_1"/>
    <property type="match status" value="1"/>
</dbReference>
<evidence type="ECO:0000256" key="7">
    <source>
        <dbReference type="ARBA" id="ARBA00023136"/>
    </source>
</evidence>
<dbReference type="NCBIfam" id="TIGR00711">
    <property type="entry name" value="efflux_EmrB"/>
    <property type="match status" value="1"/>
</dbReference>
<gene>
    <name evidence="10" type="ORF">J2S18_001240</name>
</gene>
<comment type="subcellular location">
    <subcellularLocation>
        <location evidence="1">Cell membrane</location>
        <topology evidence="1">Multi-pass membrane protein</topology>
    </subcellularLocation>
</comment>
<feature type="transmembrane region" description="Helical" evidence="8">
    <location>
        <begin position="172"/>
        <end position="191"/>
    </location>
</feature>
<reference evidence="10 11" key="1">
    <citation type="submission" date="2023-07" db="EMBL/GenBank/DDBJ databases">
        <title>Genomic Encyclopedia of Type Strains, Phase IV (KMG-IV): sequencing the most valuable type-strain genomes for metagenomic binning, comparative biology and taxonomic classification.</title>
        <authorList>
            <person name="Goeker M."/>
        </authorList>
    </citation>
    <scope>NUCLEOTIDE SEQUENCE [LARGE SCALE GENOMIC DNA]</scope>
    <source>
        <strain evidence="10 11">DSM 20694</strain>
    </source>
</reference>
<keyword evidence="5 8" id="KW-0812">Transmembrane</keyword>
<dbReference type="Gene3D" id="1.20.1720.10">
    <property type="entry name" value="Multidrug resistance protein D"/>
    <property type="match status" value="1"/>
</dbReference>
<evidence type="ECO:0000256" key="3">
    <source>
        <dbReference type="ARBA" id="ARBA00022448"/>
    </source>
</evidence>
<dbReference type="RefSeq" id="WP_307484574.1">
    <property type="nucleotide sequence ID" value="NZ_JAUSUF010000002.1"/>
</dbReference>
<proteinExistence type="inferred from homology"/>
<dbReference type="PROSITE" id="PS50850">
    <property type="entry name" value="MFS"/>
    <property type="match status" value="1"/>
</dbReference>
<evidence type="ECO:0000259" key="9">
    <source>
        <dbReference type="PROSITE" id="PS50850"/>
    </source>
</evidence>
<dbReference type="Proteomes" id="UP001228504">
    <property type="component" value="Unassembled WGS sequence"/>
</dbReference>
<feature type="domain" description="Major facilitator superfamily (MFS) profile" evidence="9">
    <location>
        <begin position="19"/>
        <end position="474"/>
    </location>
</feature>
<comment type="similarity">
    <text evidence="2">Belongs to the major facilitator superfamily. EmrB family.</text>
</comment>
<sequence>MIKVGKNAEDTIYNNRWKILVCIVTVTFMNCLDASIVNVALPMISEDLGVTMAQVQWIVTSYLIAISCLILLGGRFGDVKGKCNTFKIGIFLFTLGSLFCGLSHTLPLLVISRVFQGIGASLTMANSLGIITDTFSKGGRGKAVGISGASVALGTMVGPALGGIIVSLRWEYIFLINVPIGIIAFIAAMKILPKEEGHKNKKIDIIGTLLFAIFIISIVLVSTEGQFVGYTSLPIVIGFIVSILSLILFIIIEMKIKSPVLDLSIFKNNLFSISVFCGFISFIAISCFTILLPFYLQDVLKLTPFYAGLFMIIYPITLSVVSPLSGTLADKIGSEIIALIGLSMLSLSFVLMSTIHEGTPIWLIGIYSIVMGLGNGMFQSPNNTLVMSTVKKNKLGIAGSVNALVRNLGMIFGVTLGTTLLYSKMSNMLGYTVTNYINGKDHVFIMSMDFVYIVAAIICFVGVIISATRFKKKLPR</sequence>
<feature type="transmembrane region" description="Helical" evidence="8">
    <location>
        <begin position="273"/>
        <end position="296"/>
    </location>
</feature>
<organism evidence="10 11">
    <name type="scientific">Eubacterium multiforme</name>
    <dbReference type="NCBI Taxonomy" id="83339"/>
    <lineage>
        <taxon>Bacteria</taxon>
        <taxon>Bacillati</taxon>
        <taxon>Bacillota</taxon>
        <taxon>Clostridia</taxon>
        <taxon>Eubacteriales</taxon>
        <taxon>Eubacteriaceae</taxon>
        <taxon>Eubacterium</taxon>
    </lineage>
</organism>
<evidence type="ECO:0000256" key="6">
    <source>
        <dbReference type="ARBA" id="ARBA00022989"/>
    </source>
</evidence>
<keyword evidence="4" id="KW-1003">Cell membrane</keyword>
<evidence type="ECO:0000256" key="1">
    <source>
        <dbReference type="ARBA" id="ARBA00004651"/>
    </source>
</evidence>
<protein>
    <submittedName>
        <fullName evidence="10">EmrB/QacA subfamily drug resistance transporter</fullName>
    </submittedName>
</protein>
<evidence type="ECO:0000256" key="4">
    <source>
        <dbReference type="ARBA" id="ARBA00022475"/>
    </source>
</evidence>
<feature type="transmembrane region" description="Helical" evidence="8">
    <location>
        <begin position="443"/>
        <end position="467"/>
    </location>
</feature>
<accession>A0ABT9USP1</accession>
<dbReference type="CDD" id="cd17321">
    <property type="entry name" value="MFS_MMR_MDR_like"/>
    <property type="match status" value="1"/>
</dbReference>
<keyword evidence="3" id="KW-0813">Transport</keyword>
<feature type="transmembrane region" description="Helical" evidence="8">
    <location>
        <begin position="399"/>
        <end position="423"/>
    </location>
</feature>
<feature type="transmembrane region" description="Helical" evidence="8">
    <location>
        <begin position="302"/>
        <end position="324"/>
    </location>
</feature>
<dbReference type="SUPFAM" id="SSF103473">
    <property type="entry name" value="MFS general substrate transporter"/>
    <property type="match status" value="1"/>
</dbReference>
<feature type="transmembrane region" description="Helical" evidence="8">
    <location>
        <begin position="336"/>
        <end position="355"/>
    </location>
</feature>
<feature type="transmembrane region" description="Helical" evidence="8">
    <location>
        <begin position="361"/>
        <end position="378"/>
    </location>
</feature>
<keyword evidence="11" id="KW-1185">Reference proteome</keyword>
<comment type="caution">
    <text evidence="10">The sequence shown here is derived from an EMBL/GenBank/DDBJ whole genome shotgun (WGS) entry which is preliminary data.</text>
</comment>
<evidence type="ECO:0000256" key="5">
    <source>
        <dbReference type="ARBA" id="ARBA00022692"/>
    </source>
</evidence>
<name>A0ABT9USP1_9FIRM</name>
<dbReference type="EMBL" id="JAUSUF010000002">
    <property type="protein sequence ID" value="MDQ0149310.1"/>
    <property type="molecule type" value="Genomic_DNA"/>
</dbReference>
<keyword evidence="7 8" id="KW-0472">Membrane</keyword>
<dbReference type="Gene3D" id="1.20.1250.20">
    <property type="entry name" value="MFS general substrate transporter like domains"/>
    <property type="match status" value="1"/>
</dbReference>
<evidence type="ECO:0000256" key="2">
    <source>
        <dbReference type="ARBA" id="ARBA00008537"/>
    </source>
</evidence>
<evidence type="ECO:0000256" key="8">
    <source>
        <dbReference type="SAM" id="Phobius"/>
    </source>
</evidence>
<dbReference type="InterPro" id="IPR004638">
    <property type="entry name" value="EmrB-like"/>
</dbReference>